<protein>
    <recommendedName>
        <fullName evidence="1">Helix-turn-helix domain-containing protein</fullName>
    </recommendedName>
</protein>
<dbReference type="PANTHER" id="PTHR34585">
    <property type="match status" value="1"/>
</dbReference>
<proteinExistence type="predicted"/>
<dbReference type="InterPro" id="IPR041657">
    <property type="entry name" value="HTH_17"/>
</dbReference>
<dbReference type="EMBL" id="AAYH02000044">
    <property type="protein sequence ID" value="EDO53981.1"/>
    <property type="molecule type" value="Genomic_DNA"/>
</dbReference>
<reference evidence="2" key="2">
    <citation type="submission" date="2013-11" db="EMBL/GenBank/DDBJ databases">
        <title>Draft genome sequence of Bacteroides uniformis (ATCC 8492).</title>
        <authorList>
            <person name="Sudarsanam P."/>
            <person name="Ley R."/>
            <person name="Guruge J."/>
            <person name="Turnbaugh P.J."/>
            <person name="Mahowald M."/>
            <person name="Liep D."/>
            <person name="Gordon J."/>
        </authorList>
    </citation>
    <scope>NUCLEOTIDE SEQUENCE</scope>
    <source>
        <strain evidence="2">ATCC 8492</strain>
    </source>
</reference>
<dbReference type="AlphaFoldDB" id="A0ABC9NBP6"/>
<gene>
    <name evidence="2" type="ORF">BACUNI_02602</name>
</gene>
<dbReference type="PANTHER" id="PTHR34585:SF22">
    <property type="entry name" value="HELIX-TURN-HELIX DOMAIN-CONTAINING PROTEIN"/>
    <property type="match status" value="1"/>
</dbReference>
<sequence length="125" mass="14788">MTFADTFLDMSPPLHTFVSNRKKERLMEFVCIEAKTFMEMNEALEAIARRVHETCGGSTRGMDEWIDNQEACTLMDVSPRKMLQLRRSGSVPYSYIDRKVYYKRQDIIRFMEAEIHRVTPQNRMI</sequence>
<evidence type="ECO:0000313" key="2">
    <source>
        <dbReference type="EMBL" id="EDO53981.1"/>
    </source>
</evidence>
<organism evidence="2 3">
    <name type="scientific">Bacteroides uniformis (strain ATCC 8492 / DSM 6597 / CCUG 4942 / CIP 103695 / JCM 5828 / KCTC 5204 / NCTC 13054 / VPI 0061)</name>
    <dbReference type="NCBI Taxonomy" id="411479"/>
    <lineage>
        <taxon>Bacteria</taxon>
        <taxon>Pseudomonadati</taxon>
        <taxon>Bacteroidota</taxon>
        <taxon>Bacteroidia</taxon>
        <taxon>Bacteroidales</taxon>
        <taxon>Bacteroidaceae</taxon>
        <taxon>Bacteroides</taxon>
    </lineage>
</organism>
<keyword evidence="3" id="KW-1185">Reference proteome</keyword>
<evidence type="ECO:0000259" key="1">
    <source>
        <dbReference type="Pfam" id="PF12728"/>
    </source>
</evidence>
<dbReference type="Proteomes" id="UP000004110">
    <property type="component" value="Unassembled WGS sequence"/>
</dbReference>
<name>A0ABC9NBP6_BACUC</name>
<accession>A0ABC9NBP6</accession>
<comment type="caution">
    <text evidence="2">The sequence shown here is derived from an EMBL/GenBank/DDBJ whole genome shotgun (WGS) entry which is preliminary data.</text>
</comment>
<feature type="domain" description="Helix-turn-helix" evidence="1">
    <location>
        <begin position="65"/>
        <end position="113"/>
    </location>
</feature>
<evidence type="ECO:0000313" key="3">
    <source>
        <dbReference type="Proteomes" id="UP000004110"/>
    </source>
</evidence>
<dbReference type="Pfam" id="PF12728">
    <property type="entry name" value="HTH_17"/>
    <property type="match status" value="1"/>
</dbReference>
<reference evidence="2" key="1">
    <citation type="submission" date="2007-06" db="EMBL/GenBank/DDBJ databases">
        <authorList>
            <person name="Fulton L."/>
            <person name="Clifton S."/>
            <person name="Fulton B."/>
            <person name="Xu J."/>
            <person name="Minx P."/>
            <person name="Pepin K.H."/>
            <person name="Johnson M."/>
            <person name="Thiruvilangam P."/>
            <person name="Bhonagiri V."/>
            <person name="Nash W.E."/>
            <person name="Mardis E.R."/>
            <person name="Wilson R.K."/>
        </authorList>
    </citation>
    <scope>NUCLEOTIDE SEQUENCE [LARGE SCALE GENOMIC DNA]</scope>
    <source>
        <strain evidence="2">ATCC 8492</strain>
    </source>
</reference>